<organism evidence="2 3">
    <name type="scientific">Antrodiella citrinella</name>
    <dbReference type="NCBI Taxonomy" id="2447956"/>
    <lineage>
        <taxon>Eukaryota</taxon>
        <taxon>Fungi</taxon>
        <taxon>Dikarya</taxon>
        <taxon>Basidiomycota</taxon>
        <taxon>Agaricomycotina</taxon>
        <taxon>Agaricomycetes</taxon>
        <taxon>Polyporales</taxon>
        <taxon>Steccherinaceae</taxon>
        <taxon>Antrodiella</taxon>
    </lineage>
</organism>
<comment type="caution">
    <text evidence="2">The sequence shown here is derived from an EMBL/GenBank/DDBJ whole genome shotgun (WGS) entry which is preliminary data.</text>
</comment>
<sequence>MQIHTVLFKVFAMLLAALVAKAYVLPETIFLRGTPTIHDDEADITVNRFEASVFNTNA</sequence>
<feature type="signal peptide" evidence="1">
    <location>
        <begin position="1"/>
        <end position="22"/>
    </location>
</feature>
<keyword evidence="1" id="KW-0732">Signal</keyword>
<accession>A0A4S4N2M9</accession>
<feature type="chain" id="PRO_5020374555" evidence="1">
    <location>
        <begin position="23"/>
        <end position="58"/>
    </location>
</feature>
<dbReference type="Proteomes" id="UP000308730">
    <property type="component" value="Unassembled WGS sequence"/>
</dbReference>
<evidence type="ECO:0000313" key="3">
    <source>
        <dbReference type="Proteomes" id="UP000308730"/>
    </source>
</evidence>
<name>A0A4S4N2M9_9APHY</name>
<keyword evidence="3" id="KW-1185">Reference proteome</keyword>
<dbReference type="AlphaFoldDB" id="A0A4S4N2M9"/>
<reference evidence="2 3" key="1">
    <citation type="submission" date="2019-02" db="EMBL/GenBank/DDBJ databases">
        <title>Genome sequencing of the rare red list fungi Antrodiella citrinella (Flaviporus citrinellus).</title>
        <authorList>
            <person name="Buettner E."/>
            <person name="Kellner H."/>
        </authorList>
    </citation>
    <scope>NUCLEOTIDE SEQUENCE [LARGE SCALE GENOMIC DNA]</scope>
    <source>
        <strain evidence="2 3">DSM 108506</strain>
    </source>
</reference>
<protein>
    <submittedName>
        <fullName evidence="2">Uncharacterized protein</fullName>
    </submittedName>
</protein>
<proteinExistence type="predicted"/>
<evidence type="ECO:0000256" key="1">
    <source>
        <dbReference type="SAM" id="SignalP"/>
    </source>
</evidence>
<evidence type="ECO:0000313" key="2">
    <source>
        <dbReference type="EMBL" id="THH32297.1"/>
    </source>
</evidence>
<dbReference type="EMBL" id="SGPM01000025">
    <property type="protein sequence ID" value="THH32297.1"/>
    <property type="molecule type" value="Genomic_DNA"/>
</dbReference>
<gene>
    <name evidence="2" type="ORF">EUX98_g1890</name>
</gene>